<dbReference type="AlphaFoldDB" id="A0AAV3JL50"/>
<gene>
    <name evidence="1" type="ORF">SAG0055_09335</name>
</gene>
<reference evidence="1 2" key="1">
    <citation type="submission" date="2012-10" db="EMBL/GenBank/DDBJ databases">
        <authorList>
            <person name="Zadoks R.N."/>
            <person name="Moroni P."/>
            <person name="Richards V.P."/>
            <person name="Durkin S.A.S."/>
            <person name="Kim M."/>
            <person name="Pavinski Bitar P.D."/>
            <person name="Stanhope M.J."/>
            <person name="Town C.D."/>
            <person name="Venter J.C."/>
        </authorList>
    </citation>
    <scope>NUCLEOTIDE SEQUENCE [LARGE SCALE GENOMIC DNA]</scope>
    <source>
        <strain evidence="1 2">CCUG 29376</strain>
    </source>
</reference>
<proteinExistence type="predicted"/>
<organism evidence="1 2">
    <name type="scientific">Streptococcus agalactiae CCUG 29376</name>
    <dbReference type="NCBI Taxonomy" id="1105255"/>
    <lineage>
        <taxon>Bacteria</taxon>
        <taxon>Bacillati</taxon>
        <taxon>Bacillota</taxon>
        <taxon>Bacilli</taxon>
        <taxon>Lactobacillales</taxon>
        <taxon>Streptococcaceae</taxon>
        <taxon>Streptococcus</taxon>
    </lineage>
</organism>
<comment type="caution">
    <text evidence="1">The sequence shown here is derived from an EMBL/GenBank/DDBJ whole genome shotgun (WGS) entry which is preliminary data.</text>
</comment>
<evidence type="ECO:0000313" key="1">
    <source>
        <dbReference type="EMBL" id="EPW18122.1"/>
    </source>
</evidence>
<dbReference type="Proteomes" id="UP000015267">
    <property type="component" value="Unassembled WGS sequence"/>
</dbReference>
<sequence>MVTKRLDPCGSKAELCYLEGNKITIEGNKLKKRS</sequence>
<name>A0AAV3JL50_STRAG</name>
<evidence type="ECO:0000313" key="2">
    <source>
        <dbReference type="Proteomes" id="UP000015267"/>
    </source>
</evidence>
<protein>
    <submittedName>
        <fullName evidence="1">Uncharacterized protein</fullName>
    </submittedName>
</protein>
<dbReference type="EMBL" id="ANDB01000006">
    <property type="protein sequence ID" value="EPW18122.1"/>
    <property type="molecule type" value="Genomic_DNA"/>
</dbReference>
<accession>A0AAV3JL50</accession>